<evidence type="ECO:0000313" key="3">
    <source>
        <dbReference type="Proteomes" id="UP000070444"/>
    </source>
</evidence>
<dbReference type="PANTHER" id="PTHR47668:SF1">
    <property type="entry name" value="DIENELACTONE HYDROLASE DOMAIN-CONTAINING PROTEIN-RELATED"/>
    <property type="match status" value="1"/>
</dbReference>
<dbReference type="SUPFAM" id="SSF53474">
    <property type="entry name" value="alpha/beta-Hydrolases"/>
    <property type="match status" value="1"/>
</dbReference>
<reference evidence="2 3" key="1">
    <citation type="journal article" date="2015" name="Genome Biol. Evol.">
        <title>Phylogenomic analyses indicate that early fungi evolved digesting cell walls of algal ancestors of land plants.</title>
        <authorList>
            <person name="Chang Y."/>
            <person name="Wang S."/>
            <person name="Sekimoto S."/>
            <person name="Aerts A.L."/>
            <person name="Choi C."/>
            <person name="Clum A."/>
            <person name="LaButti K.M."/>
            <person name="Lindquist E.A."/>
            <person name="Yee Ngan C."/>
            <person name="Ohm R.A."/>
            <person name="Salamov A.A."/>
            <person name="Grigoriev I.V."/>
            <person name="Spatafora J.W."/>
            <person name="Berbee M.L."/>
        </authorList>
    </citation>
    <scope>NUCLEOTIDE SEQUENCE [LARGE SCALE GENOMIC DNA]</scope>
    <source>
        <strain evidence="2 3">NRRL 28638</strain>
    </source>
</reference>
<gene>
    <name evidence="2" type="ORF">CONCODRAFT_43087</name>
</gene>
<evidence type="ECO:0000313" key="2">
    <source>
        <dbReference type="EMBL" id="KXN67241.1"/>
    </source>
</evidence>
<dbReference type="PANTHER" id="PTHR47668">
    <property type="entry name" value="DIENELACTONE HYDROLASE FAMILY PROTEIN (AFU_ORTHOLOGUE AFUA_6G01940)"/>
    <property type="match status" value="1"/>
</dbReference>
<evidence type="ECO:0000259" key="1">
    <source>
        <dbReference type="Pfam" id="PF01738"/>
    </source>
</evidence>
<dbReference type="EMBL" id="KQ964649">
    <property type="protein sequence ID" value="KXN67241.1"/>
    <property type="molecule type" value="Genomic_DNA"/>
</dbReference>
<dbReference type="InterPro" id="IPR029058">
    <property type="entry name" value="AB_hydrolase_fold"/>
</dbReference>
<sequence length="152" mass="17072">AGPEKCTEMVKQVIEHYKIDSNSGPVAIIGFCWGCKIANIVTNEIPNTNFKAFAACHPSFWDSDTGKEITVPLIALPSKDEFDMLPFFANMKKDIKEKSAHVRFNDSHHGFCAARADLKSETNLRDYNNAIQLISDFFLKRLYGISDEHTTA</sequence>
<proteinExistence type="predicted"/>
<dbReference type="OrthoDB" id="17560at2759"/>
<accession>A0A137NX38</accession>
<dbReference type="GO" id="GO:0016787">
    <property type="term" value="F:hydrolase activity"/>
    <property type="evidence" value="ECO:0007669"/>
    <property type="project" value="InterPro"/>
</dbReference>
<keyword evidence="3" id="KW-1185">Reference proteome</keyword>
<protein>
    <recommendedName>
        <fullName evidence="1">Dienelactone hydrolase domain-containing protein</fullName>
    </recommendedName>
</protein>
<dbReference type="Pfam" id="PF01738">
    <property type="entry name" value="DLH"/>
    <property type="match status" value="1"/>
</dbReference>
<organism evidence="2 3">
    <name type="scientific">Conidiobolus coronatus (strain ATCC 28846 / CBS 209.66 / NRRL 28638)</name>
    <name type="common">Delacroixia coronata</name>
    <dbReference type="NCBI Taxonomy" id="796925"/>
    <lineage>
        <taxon>Eukaryota</taxon>
        <taxon>Fungi</taxon>
        <taxon>Fungi incertae sedis</taxon>
        <taxon>Zoopagomycota</taxon>
        <taxon>Entomophthoromycotina</taxon>
        <taxon>Entomophthoromycetes</taxon>
        <taxon>Entomophthorales</taxon>
        <taxon>Ancylistaceae</taxon>
        <taxon>Conidiobolus</taxon>
    </lineage>
</organism>
<feature type="non-terminal residue" evidence="2">
    <location>
        <position position="1"/>
    </location>
</feature>
<dbReference type="STRING" id="796925.A0A137NX38"/>
<dbReference type="Gene3D" id="3.40.50.1820">
    <property type="entry name" value="alpha/beta hydrolase"/>
    <property type="match status" value="1"/>
</dbReference>
<dbReference type="InterPro" id="IPR002925">
    <property type="entry name" value="Dienelactn_hydro"/>
</dbReference>
<dbReference type="AlphaFoldDB" id="A0A137NX38"/>
<feature type="domain" description="Dienelactone hydrolase" evidence="1">
    <location>
        <begin position="4"/>
        <end position="125"/>
    </location>
</feature>
<name>A0A137NX38_CONC2</name>
<dbReference type="Proteomes" id="UP000070444">
    <property type="component" value="Unassembled WGS sequence"/>
</dbReference>
<dbReference type="OMA" id="GCKIANI"/>